<keyword evidence="5 10" id="KW-0819">tRNA processing</keyword>
<dbReference type="AlphaFoldDB" id="A0A4Q5LVS0"/>
<evidence type="ECO:0000313" key="14">
    <source>
        <dbReference type="EMBL" id="RYU93764.1"/>
    </source>
</evidence>
<keyword evidence="15" id="KW-1185">Reference proteome</keyword>
<dbReference type="Gene3D" id="3.40.50.300">
    <property type="entry name" value="P-loop containing nucleotide triphosphate hydrolases"/>
    <property type="match status" value="1"/>
</dbReference>
<comment type="catalytic activity">
    <reaction evidence="9 10 11">
        <text>adenosine(37) in tRNA + dimethylallyl diphosphate = N(6)-dimethylallyladenosine(37) in tRNA + diphosphate</text>
        <dbReference type="Rhea" id="RHEA:26482"/>
        <dbReference type="Rhea" id="RHEA-COMP:10162"/>
        <dbReference type="Rhea" id="RHEA-COMP:10375"/>
        <dbReference type="ChEBI" id="CHEBI:33019"/>
        <dbReference type="ChEBI" id="CHEBI:57623"/>
        <dbReference type="ChEBI" id="CHEBI:74411"/>
        <dbReference type="ChEBI" id="CHEBI:74415"/>
        <dbReference type="EC" id="2.5.1.75"/>
    </reaction>
</comment>
<feature type="site" description="Interaction with substrate tRNA" evidence="10">
    <location>
        <position position="107"/>
    </location>
</feature>
<name>A0A4Q5LVS0_9BACT</name>
<dbReference type="Proteomes" id="UP000293162">
    <property type="component" value="Unassembled WGS sequence"/>
</dbReference>
<accession>A0A4Q5LVS0</accession>
<dbReference type="SUPFAM" id="SSF52540">
    <property type="entry name" value="P-loop containing nucleoside triphosphate hydrolases"/>
    <property type="match status" value="2"/>
</dbReference>
<dbReference type="InterPro" id="IPR039657">
    <property type="entry name" value="Dimethylallyltransferase"/>
</dbReference>
<evidence type="ECO:0000313" key="15">
    <source>
        <dbReference type="Proteomes" id="UP000293162"/>
    </source>
</evidence>
<dbReference type="PANTHER" id="PTHR11088">
    <property type="entry name" value="TRNA DIMETHYLALLYLTRANSFERASE"/>
    <property type="match status" value="1"/>
</dbReference>
<evidence type="ECO:0000256" key="11">
    <source>
        <dbReference type="RuleBase" id="RU003783"/>
    </source>
</evidence>
<evidence type="ECO:0000256" key="12">
    <source>
        <dbReference type="RuleBase" id="RU003784"/>
    </source>
</evidence>
<evidence type="ECO:0000256" key="2">
    <source>
        <dbReference type="ARBA" id="ARBA00003213"/>
    </source>
</evidence>
<dbReference type="GO" id="GO:0005524">
    <property type="term" value="F:ATP binding"/>
    <property type="evidence" value="ECO:0007669"/>
    <property type="project" value="UniProtKB-UniRule"/>
</dbReference>
<evidence type="ECO:0000256" key="1">
    <source>
        <dbReference type="ARBA" id="ARBA00001946"/>
    </source>
</evidence>
<organism evidence="14 15">
    <name type="scientific">Emticicia agri</name>
    <dbReference type="NCBI Taxonomy" id="2492393"/>
    <lineage>
        <taxon>Bacteria</taxon>
        <taxon>Pseudomonadati</taxon>
        <taxon>Bacteroidota</taxon>
        <taxon>Cytophagia</taxon>
        <taxon>Cytophagales</taxon>
        <taxon>Leadbetterellaceae</taxon>
        <taxon>Emticicia</taxon>
    </lineage>
</organism>
<evidence type="ECO:0000256" key="6">
    <source>
        <dbReference type="ARBA" id="ARBA00022741"/>
    </source>
</evidence>
<comment type="subunit">
    <text evidence="10">Monomer.</text>
</comment>
<dbReference type="PANTHER" id="PTHR11088:SF60">
    <property type="entry name" value="TRNA DIMETHYLALLYLTRANSFERASE"/>
    <property type="match status" value="1"/>
</dbReference>
<comment type="function">
    <text evidence="2 10 12">Catalyzes the transfer of a dimethylallyl group onto the adenine at position 37 in tRNAs that read codons beginning with uridine, leading to the formation of N6-(dimethylallyl)adenosine (i(6)A).</text>
</comment>
<protein>
    <recommendedName>
        <fullName evidence="10">tRNA dimethylallyltransferase</fullName>
        <ecNumber evidence="10">2.5.1.75</ecNumber>
    </recommendedName>
    <alternativeName>
        <fullName evidence="10">Dimethylallyl diphosphate:tRNA dimethylallyltransferase</fullName>
        <shortName evidence="10">DMAPP:tRNA dimethylallyltransferase</shortName>
        <shortName evidence="10">DMATase</shortName>
    </alternativeName>
    <alternativeName>
        <fullName evidence="10">Isopentenyl-diphosphate:tRNA isopentenyltransferase</fullName>
        <shortName evidence="10">IPP transferase</shortName>
        <shortName evidence="10">IPPT</shortName>
        <shortName evidence="10">IPTase</shortName>
    </alternativeName>
</protein>
<keyword evidence="8 10" id="KW-0460">Magnesium</keyword>
<feature type="site" description="Interaction with substrate tRNA" evidence="10">
    <location>
        <position position="130"/>
    </location>
</feature>
<dbReference type="GO" id="GO:0006400">
    <property type="term" value="P:tRNA modification"/>
    <property type="evidence" value="ECO:0007669"/>
    <property type="project" value="TreeGrafter"/>
</dbReference>
<dbReference type="GO" id="GO:0052381">
    <property type="term" value="F:tRNA dimethylallyltransferase activity"/>
    <property type="evidence" value="ECO:0007669"/>
    <property type="project" value="UniProtKB-UniRule"/>
</dbReference>
<evidence type="ECO:0000256" key="3">
    <source>
        <dbReference type="ARBA" id="ARBA00005842"/>
    </source>
</evidence>
<evidence type="ECO:0000256" key="5">
    <source>
        <dbReference type="ARBA" id="ARBA00022694"/>
    </source>
</evidence>
<dbReference type="NCBIfam" id="TIGR00174">
    <property type="entry name" value="miaA"/>
    <property type="match status" value="1"/>
</dbReference>
<dbReference type="InterPro" id="IPR027417">
    <property type="entry name" value="P-loop_NTPase"/>
</dbReference>
<feature type="region of interest" description="Interaction with substrate tRNA" evidence="10">
    <location>
        <begin position="37"/>
        <end position="40"/>
    </location>
</feature>
<evidence type="ECO:0000256" key="8">
    <source>
        <dbReference type="ARBA" id="ARBA00022842"/>
    </source>
</evidence>
<keyword evidence="4 10" id="KW-0808">Transferase</keyword>
<comment type="caution">
    <text evidence="10">Lacks conserved residue(s) required for the propagation of feature annotation.</text>
</comment>
<feature type="binding site" evidence="10">
    <location>
        <begin position="12"/>
        <end position="19"/>
    </location>
    <ligand>
        <name>ATP</name>
        <dbReference type="ChEBI" id="CHEBI:30616"/>
    </ligand>
</feature>
<keyword evidence="6 10" id="KW-0547">Nucleotide-binding</keyword>
<dbReference type="RefSeq" id="WP_130023094.1">
    <property type="nucleotide sequence ID" value="NZ_SEWF01000037.1"/>
</dbReference>
<dbReference type="EMBL" id="SEWF01000037">
    <property type="protein sequence ID" value="RYU93764.1"/>
    <property type="molecule type" value="Genomic_DNA"/>
</dbReference>
<reference evidence="14 15" key="1">
    <citation type="submission" date="2019-02" db="EMBL/GenBank/DDBJ databases">
        <title>Bacterial novel species Emticicia sp. 17J42-9 isolated from soil.</title>
        <authorList>
            <person name="Jung H.-Y."/>
        </authorList>
    </citation>
    <scope>NUCLEOTIDE SEQUENCE [LARGE SCALE GENOMIC DNA]</scope>
    <source>
        <strain evidence="14 15">17J42-9</strain>
    </source>
</reference>
<dbReference type="EC" id="2.5.1.75" evidence="10"/>
<dbReference type="HAMAP" id="MF_00185">
    <property type="entry name" value="IPP_trans"/>
    <property type="match status" value="1"/>
</dbReference>
<evidence type="ECO:0000256" key="13">
    <source>
        <dbReference type="RuleBase" id="RU003785"/>
    </source>
</evidence>
<comment type="caution">
    <text evidence="14">The sequence shown here is derived from an EMBL/GenBank/DDBJ whole genome shotgun (WGS) entry which is preliminary data.</text>
</comment>
<evidence type="ECO:0000256" key="9">
    <source>
        <dbReference type="ARBA" id="ARBA00049563"/>
    </source>
</evidence>
<feature type="binding site" evidence="10">
    <location>
        <begin position="14"/>
        <end position="19"/>
    </location>
    <ligand>
        <name>substrate</name>
    </ligand>
</feature>
<evidence type="ECO:0000256" key="4">
    <source>
        <dbReference type="ARBA" id="ARBA00022679"/>
    </source>
</evidence>
<evidence type="ECO:0000256" key="10">
    <source>
        <dbReference type="HAMAP-Rule" id="MF_00185"/>
    </source>
</evidence>
<comment type="cofactor">
    <cofactor evidence="1 10">
        <name>Mg(2+)</name>
        <dbReference type="ChEBI" id="CHEBI:18420"/>
    </cofactor>
</comment>
<dbReference type="InterPro" id="IPR018022">
    <property type="entry name" value="IPT"/>
</dbReference>
<keyword evidence="7 10" id="KW-0067">ATP-binding</keyword>
<evidence type="ECO:0000256" key="7">
    <source>
        <dbReference type="ARBA" id="ARBA00022840"/>
    </source>
</evidence>
<proteinExistence type="inferred from homology"/>
<dbReference type="OrthoDB" id="9776390at2"/>
<sequence length="311" mass="36008">MEKKQKLIVILGPTASGKTKLAVALAAEIGGEIISADSRQVYRGMNIGTGKDYEEYEHASGQKIRYHLIDVVEAGEAYQVARFQKDFRNVYQDIMNRGKVPILCGGSGMYMEAVLKNYQHIQVPVDEVLRAESEKESYDELLKQFQENYQKIYPQADTSTKKRLIRAMEVARFMQDNPEHSQTTEPYPALIFGISIPTEVRRERITRRLYKRLESGMIEEVKDLLSQGINPEKLIFYGLEYKFITEYLIGQLTYDEMVSKLEVAIHQFAKRQMTFFRSMEKKELTIHWLDGMDTTENLVNHIISQIDNENI</sequence>
<comment type="similarity">
    <text evidence="3 10 13">Belongs to the IPP transferase family.</text>
</comment>
<gene>
    <name evidence="10 14" type="primary">miaA</name>
    <name evidence="14" type="ORF">EWM59_20370</name>
</gene>
<dbReference type="Pfam" id="PF01715">
    <property type="entry name" value="IPPT"/>
    <property type="match status" value="1"/>
</dbReference>